<feature type="compositionally biased region" description="Low complexity" evidence="1">
    <location>
        <begin position="77"/>
        <end position="104"/>
    </location>
</feature>
<feature type="region of interest" description="Disordered" evidence="1">
    <location>
        <begin position="215"/>
        <end position="395"/>
    </location>
</feature>
<name>A0A9P5U6K0_9AGAR</name>
<evidence type="ECO:0000313" key="2">
    <source>
        <dbReference type="EMBL" id="KAF9068071.1"/>
    </source>
</evidence>
<accession>A0A9P5U6K0</accession>
<feature type="compositionally biased region" description="Polar residues" evidence="1">
    <location>
        <begin position="56"/>
        <end position="69"/>
    </location>
</feature>
<feature type="compositionally biased region" description="Polar residues" evidence="1">
    <location>
        <begin position="290"/>
        <end position="308"/>
    </location>
</feature>
<organism evidence="2 3">
    <name type="scientific">Rhodocollybia butyracea</name>
    <dbReference type="NCBI Taxonomy" id="206335"/>
    <lineage>
        <taxon>Eukaryota</taxon>
        <taxon>Fungi</taxon>
        <taxon>Dikarya</taxon>
        <taxon>Basidiomycota</taxon>
        <taxon>Agaricomycotina</taxon>
        <taxon>Agaricomycetes</taxon>
        <taxon>Agaricomycetidae</taxon>
        <taxon>Agaricales</taxon>
        <taxon>Marasmiineae</taxon>
        <taxon>Omphalotaceae</taxon>
        <taxon>Rhodocollybia</taxon>
    </lineage>
</organism>
<dbReference type="EMBL" id="JADNRY010000065">
    <property type="protein sequence ID" value="KAF9068071.1"/>
    <property type="molecule type" value="Genomic_DNA"/>
</dbReference>
<dbReference type="OrthoDB" id="3066285at2759"/>
<feature type="region of interest" description="Disordered" evidence="1">
    <location>
        <begin position="1"/>
        <end position="203"/>
    </location>
</feature>
<gene>
    <name evidence="2" type="ORF">BDP27DRAFT_848537</name>
</gene>
<reference evidence="2" key="1">
    <citation type="submission" date="2020-11" db="EMBL/GenBank/DDBJ databases">
        <authorList>
            <consortium name="DOE Joint Genome Institute"/>
            <person name="Ahrendt S."/>
            <person name="Riley R."/>
            <person name="Andreopoulos W."/>
            <person name="Labutti K."/>
            <person name="Pangilinan J."/>
            <person name="Ruiz-Duenas F.J."/>
            <person name="Barrasa J.M."/>
            <person name="Sanchez-Garcia M."/>
            <person name="Camarero S."/>
            <person name="Miyauchi S."/>
            <person name="Serrano A."/>
            <person name="Linde D."/>
            <person name="Babiker R."/>
            <person name="Drula E."/>
            <person name="Ayuso-Fernandez I."/>
            <person name="Pacheco R."/>
            <person name="Padilla G."/>
            <person name="Ferreira P."/>
            <person name="Barriuso J."/>
            <person name="Kellner H."/>
            <person name="Castanera R."/>
            <person name="Alfaro M."/>
            <person name="Ramirez L."/>
            <person name="Pisabarro A.G."/>
            <person name="Kuo A."/>
            <person name="Tritt A."/>
            <person name="Lipzen A."/>
            <person name="He G."/>
            <person name="Yan M."/>
            <person name="Ng V."/>
            <person name="Cullen D."/>
            <person name="Martin F."/>
            <person name="Rosso M.-N."/>
            <person name="Henrissat B."/>
            <person name="Hibbett D."/>
            <person name="Martinez A.T."/>
            <person name="Grigoriev I.V."/>
        </authorList>
    </citation>
    <scope>NUCLEOTIDE SEQUENCE</scope>
    <source>
        <strain evidence="2">AH 40177</strain>
    </source>
</reference>
<evidence type="ECO:0000313" key="3">
    <source>
        <dbReference type="Proteomes" id="UP000772434"/>
    </source>
</evidence>
<feature type="compositionally biased region" description="Low complexity" evidence="1">
    <location>
        <begin position="346"/>
        <end position="355"/>
    </location>
</feature>
<feature type="compositionally biased region" description="Low complexity" evidence="1">
    <location>
        <begin position="366"/>
        <end position="385"/>
    </location>
</feature>
<evidence type="ECO:0000256" key="1">
    <source>
        <dbReference type="SAM" id="MobiDB-lite"/>
    </source>
</evidence>
<dbReference type="Proteomes" id="UP000772434">
    <property type="component" value="Unassembled WGS sequence"/>
</dbReference>
<dbReference type="AlphaFoldDB" id="A0A9P5U6K0"/>
<feature type="compositionally biased region" description="Basic and acidic residues" evidence="1">
    <location>
        <begin position="157"/>
        <end position="171"/>
    </location>
</feature>
<keyword evidence="3" id="KW-1185">Reference proteome</keyword>
<comment type="caution">
    <text evidence="2">The sequence shown here is derived from an EMBL/GenBank/DDBJ whole genome shotgun (WGS) entry which is preliminary data.</text>
</comment>
<protein>
    <submittedName>
        <fullName evidence="2">Uncharacterized protein</fullName>
    </submittedName>
</protein>
<sequence length="415" mass="44477">MGFHIGGPSLRVDKDLPPTPETSSGHGTPPRQPSRKNSEDLLPTLFPVQDPGRLSFENSPRPSSASALAQATLGLSLPHVLPHASAPPSSAESNSVAFASSPSSEIITPRRDAETHMKHRAVSAAGLSTLSDIENDKRTRRPSLGPSGLFGFSTADVKGKGKEKQLEKESSDIAPSKLSRRASFWSRKKVPSSDSLLPARKSEINLVPLPALPPFSPFNVDMMKSSLPDPASQSLRPHHSRGLSRSHSERARRASLKASQSHSNLLPPDSPKLEQFRRPNTAGAQPFRPQLSQFVSAGSSERFTSPLASPTVEFSPVAIEAPPPPKRRRAQTNPPLLRRLSMNLFSSSSSPSSNHPAPPTPVLPGTSSPLRTSTSKPTPTSVPKPQQDEESPEVYLSRLMVSVSKAEIGGILASR</sequence>
<proteinExistence type="predicted"/>